<evidence type="ECO:0000313" key="4">
    <source>
        <dbReference type="Proteomes" id="UP000738349"/>
    </source>
</evidence>
<feature type="compositionally biased region" description="Basic and acidic residues" evidence="1">
    <location>
        <begin position="1"/>
        <end position="16"/>
    </location>
</feature>
<dbReference type="SUPFAM" id="SSF50729">
    <property type="entry name" value="PH domain-like"/>
    <property type="match status" value="1"/>
</dbReference>
<dbReference type="EMBL" id="JAGMUV010000065">
    <property type="protein sequence ID" value="KAH7108636.1"/>
    <property type="molecule type" value="Genomic_DNA"/>
</dbReference>
<evidence type="ECO:0000259" key="2">
    <source>
        <dbReference type="Pfam" id="PF15406"/>
    </source>
</evidence>
<dbReference type="OrthoDB" id="5593352at2759"/>
<feature type="compositionally biased region" description="Basic and acidic residues" evidence="1">
    <location>
        <begin position="45"/>
        <end position="68"/>
    </location>
</feature>
<protein>
    <submittedName>
        <fullName evidence="3">Pleckstrin homology domain-containing protein</fullName>
    </submittedName>
</protein>
<evidence type="ECO:0000256" key="1">
    <source>
        <dbReference type="SAM" id="MobiDB-lite"/>
    </source>
</evidence>
<dbReference type="InterPro" id="IPR039483">
    <property type="entry name" value="Meu6_PH_dom"/>
</dbReference>
<dbReference type="InterPro" id="IPR039712">
    <property type="entry name" value="Meu6"/>
</dbReference>
<comment type="caution">
    <text evidence="3">The sequence shown here is derived from an EMBL/GenBank/DDBJ whole genome shotgun (WGS) entry which is preliminary data.</text>
</comment>
<dbReference type="AlphaFoldDB" id="A0A9P9CX13"/>
<evidence type="ECO:0000313" key="3">
    <source>
        <dbReference type="EMBL" id="KAH7108636.1"/>
    </source>
</evidence>
<dbReference type="Gene3D" id="2.30.29.30">
    <property type="entry name" value="Pleckstrin-homology domain (PH domain)/Phosphotyrosine-binding domain (PTB)"/>
    <property type="match status" value="1"/>
</dbReference>
<dbReference type="PANTHER" id="PTHR42073">
    <property type="entry name" value="MEIOTIC EXPRESSION UP-REGULATED PROTEIN 6"/>
    <property type="match status" value="1"/>
</dbReference>
<reference evidence="3" key="1">
    <citation type="journal article" date="2021" name="Nat. Commun.">
        <title>Genetic determinants of endophytism in the Arabidopsis root mycobiome.</title>
        <authorList>
            <person name="Mesny F."/>
            <person name="Miyauchi S."/>
            <person name="Thiergart T."/>
            <person name="Pickel B."/>
            <person name="Atanasova L."/>
            <person name="Karlsson M."/>
            <person name="Huettel B."/>
            <person name="Barry K.W."/>
            <person name="Haridas S."/>
            <person name="Chen C."/>
            <person name="Bauer D."/>
            <person name="Andreopoulos W."/>
            <person name="Pangilinan J."/>
            <person name="LaButti K."/>
            <person name="Riley R."/>
            <person name="Lipzen A."/>
            <person name="Clum A."/>
            <person name="Drula E."/>
            <person name="Henrissat B."/>
            <person name="Kohler A."/>
            <person name="Grigoriev I.V."/>
            <person name="Martin F.M."/>
            <person name="Hacquard S."/>
        </authorList>
    </citation>
    <scope>NUCLEOTIDE SEQUENCE</scope>
    <source>
        <strain evidence="3">MPI-CAGE-AT-0147</strain>
    </source>
</reference>
<feature type="region of interest" description="Disordered" evidence="1">
    <location>
        <begin position="1"/>
        <end position="68"/>
    </location>
</feature>
<dbReference type="PANTHER" id="PTHR42073:SF1">
    <property type="entry name" value="MEIOTIC EXPRESSION UP-REGULATED PROTEIN 6"/>
    <property type="match status" value="1"/>
</dbReference>
<dbReference type="InterPro" id="IPR011993">
    <property type="entry name" value="PH-like_dom_sf"/>
</dbReference>
<feature type="region of interest" description="Disordered" evidence="1">
    <location>
        <begin position="218"/>
        <end position="261"/>
    </location>
</feature>
<gene>
    <name evidence="3" type="ORF">EDB81DRAFT_619689</name>
</gene>
<organism evidence="3 4">
    <name type="scientific">Dactylonectria macrodidyma</name>
    <dbReference type="NCBI Taxonomy" id="307937"/>
    <lineage>
        <taxon>Eukaryota</taxon>
        <taxon>Fungi</taxon>
        <taxon>Dikarya</taxon>
        <taxon>Ascomycota</taxon>
        <taxon>Pezizomycotina</taxon>
        <taxon>Sordariomycetes</taxon>
        <taxon>Hypocreomycetidae</taxon>
        <taxon>Hypocreales</taxon>
        <taxon>Nectriaceae</taxon>
        <taxon>Dactylonectria</taxon>
    </lineage>
</organism>
<feature type="domain" description="Meiotic expression up-regulated protein 6 PH" evidence="2">
    <location>
        <begin position="94"/>
        <end position="197"/>
    </location>
</feature>
<dbReference type="Proteomes" id="UP000738349">
    <property type="component" value="Unassembled WGS sequence"/>
</dbReference>
<feature type="non-terminal residue" evidence="3">
    <location>
        <position position="261"/>
    </location>
</feature>
<name>A0A9P9CX13_9HYPO</name>
<dbReference type="Pfam" id="PF15406">
    <property type="entry name" value="PH_6"/>
    <property type="match status" value="1"/>
</dbReference>
<proteinExistence type="predicted"/>
<accession>A0A9P9CX13</accession>
<keyword evidence="4" id="KW-1185">Reference proteome</keyword>
<sequence>MAEKHKNVEVPQETKPDTTAPATETPVAKAKPTEETPAETAPATTEDKPAEEFKPVETTEEVPKAEDKMEVVQPVEEGHLGHKGQGLSFPQNLIASKEFFFFGSDAVEPKAFAHYLKTEKSAETAHSNIAWASNTGKGLLFVGDKKNPSSIISLADATEPETDGSHKFHFTSKGNKHSFKAANTVERDNWVAQLKLKIAEAKELAAIVTESETYKKTIESFKSPPHKKEEKAPEAPNGEAKTEEPAPTVAAAEETPKEEEE</sequence>